<accession>A0A0S3UHK2</accession>
<evidence type="ECO:0000313" key="2">
    <source>
        <dbReference type="Proteomes" id="UP000217431"/>
    </source>
</evidence>
<reference evidence="1 2" key="1">
    <citation type="journal article" date="2016" name="DNA Res.">
        <title>The complete genome sequencing of Prevotella intermedia strain OMA14 and a subsequent fine-scale, intra-species genomic comparison reveal an unusual amplification of conjugative and mobile transposons and identify a novel Prevotella-lineage-specific repeat.</title>
        <authorList>
            <person name="Naito M."/>
            <person name="Ogura Y."/>
            <person name="Itoh T."/>
            <person name="Shoji M."/>
            <person name="Okamoto M."/>
            <person name="Hayashi T."/>
            <person name="Nakayama K."/>
        </authorList>
    </citation>
    <scope>NUCLEOTIDE SEQUENCE [LARGE SCALE GENOMIC DNA]</scope>
    <source>
        <strain evidence="1 2">OMA14</strain>
    </source>
</reference>
<dbReference type="AlphaFoldDB" id="A0A0S3UHK2"/>
<gene>
    <name evidence="1" type="ORF">PIOMA14_I_0460</name>
</gene>
<protein>
    <submittedName>
        <fullName evidence="1">Uncharacterized protein</fullName>
    </submittedName>
</protein>
<proteinExistence type="predicted"/>
<dbReference type="EMBL" id="AP014597">
    <property type="protein sequence ID" value="BAU16968.1"/>
    <property type="molecule type" value="Genomic_DNA"/>
</dbReference>
<organism evidence="1 2">
    <name type="scientific">Prevotella intermedia</name>
    <dbReference type="NCBI Taxonomy" id="28131"/>
    <lineage>
        <taxon>Bacteria</taxon>
        <taxon>Pseudomonadati</taxon>
        <taxon>Bacteroidota</taxon>
        <taxon>Bacteroidia</taxon>
        <taxon>Bacteroidales</taxon>
        <taxon>Prevotellaceae</taxon>
        <taxon>Prevotella</taxon>
    </lineage>
</organism>
<name>A0A0S3UHK2_PREIN</name>
<sequence length="28" mass="3282">MRQCYCGNEMRGRLFPFLFENISAISVV</sequence>
<evidence type="ECO:0000313" key="1">
    <source>
        <dbReference type="EMBL" id="BAU16968.1"/>
    </source>
</evidence>
<dbReference type="Proteomes" id="UP000217431">
    <property type="component" value="Chromosome I"/>
</dbReference>